<dbReference type="AlphaFoldDB" id="A0A6A6R2P8"/>
<accession>A0A6A6R2P8</accession>
<protein>
    <submittedName>
        <fullName evidence="1">Uncharacterized protein</fullName>
    </submittedName>
</protein>
<sequence>MITLTCSRTSTSTLTTTWFEEDHCDAAPVKRDGLFRRNKNPLPKDCSCYLTTSKSCNSQPTTIYKTVTKLPATTTKSVTIIATVNKVITQSTIQRSTTLIQETTLIDATTIVPVSTLSSTTETSTETATSTATEVTTVTESASATATAYVDRCAPGNIEQLSGIPSFLNGVVVQLGMTSDYQGDYYCCQDCFNNADCVYWAKSSQACYGYYTSRTGPEDDCKVAGQCTRGVQQWEDTTNQGGMTYYKGKCMREAPGPA</sequence>
<dbReference type="OrthoDB" id="4900201at2759"/>
<dbReference type="Proteomes" id="UP000799750">
    <property type="component" value="Unassembled WGS sequence"/>
</dbReference>
<evidence type="ECO:0000313" key="1">
    <source>
        <dbReference type="EMBL" id="KAF2499001.1"/>
    </source>
</evidence>
<reference evidence="1" key="1">
    <citation type="journal article" date="2020" name="Stud. Mycol.">
        <title>101 Dothideomycetes genomes: a test case for predicting lifestyles and emergence of pathogens.</title>
        <authorList>
            <person name="Haridas S."/>
            <person name="Albert R."/>
            <person name="Binder M."/>
            <person name="Bloem J."/>
            <person name="Labutti K."/>
            <person name="Salamov A."/>
            <person name="Andreopoulos B."/>
            <person name="Baker S."/>
            <person name="Barry K."/>
            <person name="Bills G."/>
            <person name="Bluhm B."/>
            <person name="Cannon C."/>
            <person name="Castanera R."/>
            <person name="Culley D."/>
            <person name="Daum C."/>
            <person name="Ezra D."/>
            <person name="Gonzalez J."/>
            <person name="Henrissat B."/>
            <person name="Kuo A."/>
            <person name="Liang C."/>
            <person name="Lipzen A."/>
            <person name="Lutzoni F."/>
            <person name="Magnuson J."/>
            <person name="Mondo S."/>
            <person name="Nolan M."/>
            <person name="Ohm R."/>
            <person name="Pangilinan J."/>
            <person name="Park H.-J."/>
            <person name="Ramirez L."/>
            <person name="Alfaro M."/>
            <person name="Sun H."/>
            <person name="Tritt A."/>
            <person name="Yoshinaga Y."/>
            <person name="Zwiers L.-H."/>
            <person name="Turgeon B."/>
            <person name="Goodwin S."/>
            <person name="Spatafora J."/>
            <person name="Crous P."/>
            <person name="Grigoriev I."/>
        </authorList>
    </citation>
    <scope>NUCLEOTIDE SEQUENCE</scope>
    <source>
        <strain evidence="1">CBS 269.34</strain>
    </source>
</reference>
<evidence type="ECO:0000313" key="2">
    <source>
        <dbReference type="Proteomes" id="UP000799750"/>
    </source>
</evidence>
<dbReference type="EMBL" id="MU004185">
    <property type="protein sequence ID" value="KAF2499001.1"/>
    <property type="molecule type" value="Genomic_DNA"/>
</dbReference>
<gene>
    <name evidence="1" type="ORF">BU16DRAFT_310587</name>
</gene>
<keyword evidence="2" id="KW-1185">Reference proteome</keyword>
<organism evidence="1 2">
    <name type="scientific">Lophium mytilinum</name>
    <dbReference type="NCBI Taxonomy" id="390894"/>
    <lineage>
        <taxon>Eukaryota</taxon>
        <taxon>Fungi</taxon>
        <taxon>Dikarya</taxon>
        <taxon>Ascomycota</taxon>
        <taxon>Pezizomycotina</taxon>
        <taxon>Dothideomycetes</taxon>
        <taxon>Pleosporomycetidae</taxon>
        <taxon>Mytilinidiales</taxon>
        <taxon>Mytilinidiaceae</taxon>
        <taxon>Lophium</taxon>
    </lineage>
</organism>
<proteinExistence type="predicted"/>
<name>A0A6A6R2P8_9PEZI</name>